<comment type="cofactor">
    <cofactor evidence="1">
        <name>FAD</name>
        <dbReference type="ChEBI" id="CHEBI:57692"/>
    </cofactor>
</comment>
<comment type="similarity">
    <text evidence="2">Belongs to the GMC oxidoreductase family.</text>
</comment>
<dbReference type="InterPro" id="IPR052542">
    <property type="entry name" value="Cholesterol_Oxidase"/>
</dbReference>
<evidence type="ECO:0000256" key="3">
    <source>
        <dbReference type="ARBA" id="ARBA00022630"/>
    </source>
</evidence>
<dbReference type="InterPro" id="IPR029058">
    <property type="entry name" value="AB_hydrolase_fold"/>
</dbReference>
<reference evidence="7 8" key="1">
    <citation type="journal article" date="2021" name="MBio">
        <title>Poor Competitiveness of Bradyrhizobium in Pigeon Pea Root Colonization in Indian Soils.</title>
        <authorList>
            <person name="Chalasani D."/>
            <person name="Basu A."/>
            <person name="Pullabhotla S.V.S.R.N."/>
            <person name="Jorrin B."/>
            <person name="Neal A.L."/>
            <person name="Poole P.S."/>
            <person name="Podile A.R."/>
            <person name="Tkacz A."/>
        </authorList>
    </citation>
    <scope>NUCLEOTIDE SEQUENCE [LARGE SCALE GENOMIC DNA]</scope>
    <source>
        <strain evidence="7 8">HU12</strain>
    </source>
</reference>
<dbReference type="EMBL" id="JAEUAX010000001">
    <property type="protein sequence ID" value="MBW9108599.1"/>
    <property type="molecule type" value="Genomic_DNA"/>
</dbReference>
<dbReference type="Gene3D" id="3.40.50.1820">
    <property type="entry name" value="alpha/beta hydrolase"/>
    <property type="match status" value="1"/>
</dbReference>
<evidence type="ECO:0000256" key="1">
    <source>
        <dbReference type="ARBA" id="ARBA00001974"/>
    </source>
</evidence>
<organism evidence="7 8">
    <name type="scientific">Microbacterium ureisolvens</name>
    <dbReference type="NCBI Taxonomy" id="2781186"/>
    <lineage>
        <taxon>Bacteria</taxon>
        <taxon>Bacillati</taxon>
        <taxon>Actinomycetota</taxon>
        <taxon>Actinomycetes</taxon>
        <taxon>Micrococcales</taxon>
        <taxon>Microbacteriaceae</taxon>
        <taxon>Microbacterium</taxon>
    </lineage>
</organism>
<keyword evidence="4" id="KW-0274">FAD</keyword>
<evidence type="ECO:0000256" key="4">
    <source>
        <dbReference type="ARBA" id="ARBA00022827"/>
    </source>
</evidence>
<gene>
    <name evidence="7" type="ORF">JNB61_02340</name>
</gene>
<evidence type="ECO:0000313" key="7">
    <source>
        <dbReference type="EMBL" id="MBW9108599.1"/>
    </source>
</evidence>
<dbReference type="SUPFAM" id="SSF53474">
    <property type="entry name" value="alpha/beta-Hydrolases"/>
    <property type="match status" value="1"/>
</dbReference>
<dbReference type="InterPro" id="IPR000073">
    <property type="entry name" value="AB_hydrolase_1"/>
</dbReference>
<comment type="caution">
    <text evidence="7">The sequence shown here is derived from an EMBL/GenBank/DDBJ whole genome shotgun (WGS) entry which is preliminary data.</text>
</comment>
<evidence type="ECO:0000313" key="8">
    <source>
        <dbReference type="Proteomes" id="UP000777440"/>
    </source>
</evidence>
<keyword evidence="7" id="KW-0378">Hydrolase</keyword>
<dbReference type="PANTHER" id="PTHR47470:SF1">
    <property type="entry name" value="FAD-DEPENDENT OXIDOREDUCTASE 2 FAD BINDING DOMAIN-CONTAINING PROTEIN"/>
    <property type="match status" value="1"/>
</dbReference>
<dbReference type="Proteomes" id="UP000777440">
    <property type="component" value="Unassembled WGS sequence"/>
</dbReference>
<keyword evidence="8" id="KW-1185">Reference proteome</keyword>
<dbReference type="GO" id="GO:0016787">
    <property type="term" value="F:hydrolase activity"/>
    <property type="evidence" value="ECO:0007669"/>
    <property type="project" value="UniProtKB-KW"/>
</dbReference>
<accession>A0ABS7HW30</accession>
<keyword evidence="5" id="KW-0560">Oxidoreductase</keyword>
<dbReference type="Pfam" id="PF00561">
    <property type="entry name" value="Abhydrolase_1"/>
    <property type="match status" value="1"/>
</dbReference>
<name>A0ABS7HW30_9MICO</name>
<evidence type="ECO:0000256" key="5">
    <source>
        <dbReference type="ARBA" id="ARBA00023002"/>
    </source>
</evidence>
<proteinExistence type="inferred from homology"/>
<protein>
    <submittedName>
        <fullName evidence="7">Alpha/beta fold hydrolase</fullName>
    </submittedName>
</protein>
<dbReference type="PANTHER" id="PTHR47470">
    <property type="entry name" value="CHOLESTEROL OXIDASE"/>
    <property type="match status" value="1"/>
</dbReference>
<evidence type="ECO:0000259" key="6">
    <source>
        <dbReference type="Pfam" id="PF00561"/>
    </source>
</evidence>
<sequence>MVRATARFRHHDEVHFIDAGDGVTITLIRVRTDTEPTKGPILLLHGVAMRAESFRPPLARTLVDVLLDDGWDVWMLNWRGSTDLDPRPWTLDDVALNDIPAAVRHVLAQTGASSLGAVAHCQGSTALSMAAVSGLVPEVEVIVSNGVSLHPVMPPFARVKLHTLRPLMQRTQSYVDVPWRDGPEGALARVTRNAVRVWHAECTNASCNMASFALGSGHPALWRHANLDAATHDWVATEFGRVPMSFYAQLAASDRAGQLVSLRPKGGLPPRFAAVAPQTHARFALFAGAQNRAFLPDSQRKTHAYLERHQPGRHSLTVLRGYGHADVFLGARAHIDVYPRILAELNA</sequence>
<feature type="domain" description="AB hydrolase-1" evidence="6">
    <location>
        <begin position="40"/>
        <end position="185"/>
    </location>
</feature>
<keyword evidence="3" id="KW-0285">Flavoprotein</keyword>
<evidence type="ECO:0000256" key="2">
    <source>
        <dbReference type="ARBA" id="ARBA00010790"/>
    </source>
</evidence>